<dbReference type="SMART" id="SM00355">
    <property type="entry name" value="ZnF_C2H2"/>
    <property type="match status" value="3"/>
</dbReference>
<dbReference type="PANTHER" id="PTHR47257:SF1">
    <property type="entry name" value="PH-RESPONSE TRANSCRIPTION FACTOR PACC_RIM101"/>
    <property type="match status" value="1"/>
</dbReference>
<feature type="region of interest" description="Disordered" evidence="10">
    <location>
        <begin position="272"/>
        <end position="293"/>
    </location>
</feature>
<dbReference type="AlphaFoldDB" id="A0A9W8DQ75"/>
<feature type="region of interest" description="Disordered" evidence="10">
    <location>
        <begin position="88"/>
        <end position="107"/>
    </location>
</feature>
<proteinExistence type="inferred from homology"/>
<feature type="region of interest" description="Disordered" evidence="10">
    <location>
        <begin position="864"/>
        <end position="884"/>
    </location>
</feature>
<dbReference type="SUPFAM" id="SSF57667">
    <property type="entry name" value="beta-beta-alpha zinc fingers"/>
    <property type="match status" value="1"/>
</dbReference>
<feature type="compositionally biased region" description="Low complexity" evidence="10">
    <location>
        <begin position="746"/>
        <end position="759"/>
    </location>
</feature>
<feature type="region of interest" description="Disordered" evidence="10">
    <location>
        <begin position="595"/>
        <end position="646"/>
    </location>
</feature>
<evidence type="ECO:0000259" key="11">
    <source>
        <dbReference type="PROSITE" id="PS50157"/>
    </source>
</evidence>
<dbReference type="GO" id="GO:0005634">
    <property type="term" value="C:nucleus"/>
    <property type="evidence" value="ECO:0007669"/>
    <property type="project" value="UniProtKB-SubCell"/>
</dbReference>
<evidence type="ECO:0000256" key="8">
    <source>
        <dbReference type="ARBA" id="ARBA00038089"/>
    </source>
</evidence>
<comment type="subcellular location">
    <subcellularLocation>
        <location evidence="1">Nucleus</location>
    </subcellularLocation>
</comment>
<feature type="compositionally biased region" description="Polar residues" evidence="10">
    <location>
        <begin position="825"/>
        <end position="834"/>
    </location>
</feature>
<feature type="compositionally biased region" description="Acidic residues" evidence="10">
    <location>
        <begin position="835"/>
        <end position="846"/>
    </location>
</feature>
<dbReference type="PROSITE" id="PS50157">
    <property type="entry name" value="ZINC_FINGER_C2H2_2"/>
    <property type="match status" value="2"/>
</dbReference>
<dbReference type="Proteomes" id="UP001150538">
    <property type="component" value="Unassembled WGS sequence"/>
</dbReference>
<sequence>MRSEEMLFCKWKGCHSKPFSDPDTLYAHLTQAHIGRKATGNLCLDCHWDGCTTKTTKRDHITSHLRVHIPLKPHKCLLCDKTFKRPQDLKKHERTHPTSPSSQQNAQVMVGVTAPGLAVKQSPSGNYYPKPYFTKSSPMDGSVLPPSPDSGQSDGDSRVPSGYTSHAPAYVPGDPSSMRAYDPTFGASLGKRGLDAVEKVYSTASKAQRHGTRNETAHNSAQADISRIIQLCTTDTLGELDTLPPSLQSSDNILQFNKLLLDLYPQICSSQGASTAPAMPTTNSASASSASSSAAVSPSMGISQYGFNIAMLQQILSGPLRNSDPYLTPAPVPAAHNDISNDSVELESNKASSNAYPVLHGDNVPYPLFNTRSSLPNGPAYVPSSGNNVNQPAVDITAKPNGGVANDPNGRVYEQLLTQLSTITHPTTIADITSLTLPQKPRNGHVNVGMGTHPLKAGLNGVAPIFDRPIAKPHSLLAAKSNNPPNNMYPTVPSIPSDFPASNQQPHPHHMIQSQYQAADHTVQPGGNNGFGYTAAKSNIMRQQLYGPEMPATADPIAMQRAILSLLQAQHMGLQRREAPDKDEGTSPTASALELEDLLDPDHIDSAASSSDEQKETPKEEDKDHSAASQVPRSTKSVLDSRVPTSADIDGNIRSFSFYTPPPSASDYASSPISPSTRDVGELFADLEEIEERSLIITDPLIREIQPVKAADTAKASTRIIQTARRTHYHPVSYLQHVRVAQKQITSTRNASSSTAANNFNPDTETNGPATKSNKESAAQTPKDNYEDGSITETTQLVIDNETLYKISIMLNRVNSLFVESFQSNNQKTQPTSTDNEDAASDDDQTSIDDELNDLLADDTERSPLFSDIANDGDANGATQDPSIRFKEQELLSRLSKLSIGSGNL</sequence>
<keyword evidence="6" id="KW-0862">Zinc</keyword>
<keyword evidence="13" id="KW-1185">Reference proteome</keyword>
<evidence type="ECO:0000256" key="7">
    <source>
        <dbReference type="ARBA" id="ARBA00023242"/>
    </source>
</evidence>
<evidence type="ECO:0000313" key="12">
    <source>
        <dbReference type="EMBL" id="KAJ1920064.1"/>
    </source>
</evidence>
<organism evidence="12 13">
    <name type="scientific">Mycoemilia scoparia</name>
    <dbReference type="NCBI Taxonomy" id="417184"/>
    <lineage>
        <taxon>Eukaryota</taxon>
        <taxon>Fungi</taxon>
        <taxon>Fungi incertae sedis</taxon>
        <taxon>Zoopagomycota</taxon>
        <taxon>Kickxellomycotina</taxon>
        <taxon>Kickxellomycetes</taxon>
        <taxon>Kickxellales</taxon>
        <taxon>Kickxellaceae</taxon>
        <taxon>Mycoemilia</taxon>
    </lineage>
</organism>
<dbReference type="InterPro" id="IPR050806">
    <property type="entry name" value="pacC/RIM101"/>
</dbReference>
<dbReference type="Gene3D" id="3.30.160.60">
    <property type="entry name" value="Classic Zinc Finger"/>
    <property type="match status" value="2"/>
</dbReference>
<keyword evidence="2" id="KW-0678">Repressor</keyword>
<evidence type="ECO:0000256" key="3">
    <source>
        <dbReference type="ARBA" id="ARBA00022723"/>
    </source>
</evidence>
<dbReference type="PROSITE" id="PS00028">
    <property type="entry name" value="ZINC_FINGER_C2H2_1"/>
    <property type="match status" value="1"/>
</dbReference>
<feature type="compositionally biased region" description="Low complexity" evidence="10">
    <location>
        <begin position="273"/>
        <end position="293"/>
    </location>
</feature>
<feature type="domain" description="C2H2-type" evidence="11">
    <location>
        <begin position="74"/>
        <end position="101"/>
    </location>
</feature>
<feature type="compositionally biased region" description="Polar residues" evidence="10">
    <location>
        <begin position="627"/>
        <end position="638"/>
    </location>
</feature>
<feature type="region of interest" description="Disordered" evidence="10">
    <location>
        <begin position="825"/>
        <end position="846"/>
    </location>
</feature>
<keyword evidence="5 9" id="KW-0863">Zinc-finger</keyword>
<evidence type="ECO:0000256" key="2">
    <source>
        <dbReference type="ARBA" id="ARBA00022491"/>
    </source>
</evidence>
<feature type="compositionally biased region" description="Polar residues" evidence="10">
    <location>
        <begin position="760"/>
        <end position="783"/>
    </location>
</feature>
<accession>A0A9W8DQ75</accession>
<comment type="caution">
    <text evidence="12">The sequence shown here is derived from an EMBL/GenBank/DDBJ whole genome shotgun (WGS) entry which is preliminary data.</text>
</comment>
<evidence type="ECO:0000256" key="10">
    <source>
        <dbReference type="SAM" id="MobiDB-lite"/>
    </source>
</evidence>
<dbReference type="GO" id="GO:0008270">
    <property type="term" value="F:zinc ion binding"/>
    <property type="evidence" value="ECO:0007669"/>
    <property type="project" value="UniProtKB-KW"/>
</dbReference>
<dbReference type="InterPro" id="IPR013087">
    <property type="entry name" value="Znf_C2H2_type"/>
</dbReference>
<evidence type="ECO:0000256" key="4">
    <source>
        <dbReference type="ARBA" id="ARBA00022737"/>
    </source>
</evidence>
<dbReference type="InterPro" id="IPR036236">
    <property type="entry name" value="Znf_C2H2_sf"/>
</dbReference>
<protein>
    <recommendedName>
        <fullName evidence="11">C2H2-type domain-containing protein</fullName>
    </recommendedName>
</protein>
<feature type="domain" description="C2H2-type" evidence="11">
    <location>
        <begin position="44"/>
        <end position="73"/>
    </location>
</feature>
<feature type="compositionally biased region" description="Polar residues" evidence="10">
    <location>
        <begin position="97"/>
        <end position="107"/>
    </location>
</feature>
<reference evidence="12" key="1">
    <citation type="submission" date="2022-07" db="EMBL/GenBank/DDBJ databases">
        <title>Phylogenomic reconstructions and comparative analyses of Kickxellomycotina fungi.</title>
        <authorList>
            <person name="Reynolds N.K."/>
            <person name="Stajich J.E."/>
            <person name="Barry K."/>
            <person name="Grigoriev I.V."/>
            <person name="Crous P."/>
            <person name="Smith M.E."/>
        </authorList>
    </citation>
    <scope>NUCLEOTIDE SEQUENCE</scope>
    <source>
        <strain evidence="12">NBRC 100468</strain>
    </source>
</reference>
<feature type="region of interest" description="Disordered" evidence="10">
    <location>
        <begin position="745"/>
        <end position="789"/>
    </location>
</feature>
<feature type="region of interest" description="Disordered" evidence="10">
    <location>
        <begin position="138"/>
        <end position="178"/>
    </location>
</feature>
<dbReference type="OrthoDB" id="6155966at2759"/>
<evidence type="ECO:0000256" key="5">
    <source>
        <dbReference type="ARBA" id="ARBA00022771"/>
    </source>
</evidence>
<evidence type="ECO:0000313" key="13">
    <source>
        <dbReference type="Proteomes" id="UP001150538"/>
    </source>
</evidence>
<keyword evidence="3" id="KW-0479">Metal-binding</keyword>
<evidence type="ECO:0000256" key="9">
    <source>
        <dbReference type="PROSITE-ProRule" id="PRU00042"/>
    </source>
</evidence>
<evidence type="ECO:0000256" key="1">
    <source>
        <dbReference type="ARBA" id="ARBA00004123"/>
    </source>
</evidence>
<dbReference type="PANTHER" id="PTHR47257">
    <property type="entry name" value="PH-RESPONSE TRANSCRIPTION FACTOR PACC/RIM101"/>
    <property type="match status" value="1"/>
</dbReference>
<keyword evidence="7" id="KW-0539">Nucleus</keyword>
<evidence type="ECO:0000256" key="6">
    <source>
        <dbReference type="ARBA" id="ARBA00022833"/>
    </source>
</evidence>
<comment type="similarity">
    <text evidence="8">Belongs to the pacC/RIM101 family.</text>
</comment>
<name>A0A9W8DQ75_9FUNG</name>
<dbReference type="EMBL" id="JANBPU010000018">
    <property type="protein sequence ID" value="KAJ1920064.1"/>
    <property type="molecule type" value="Genomic_DNA"/>
</dbReference>
<gene>
    <name evidence="12" type="ORF">H4219_001593</name>
</gene>
<feature type="compositionally biased region" description="Basic and acidic residues" evidence="10">
    <location>
        <begin position="612"/>
        <end position="626"/>
    </location>
</feature>
<dbReference type="FunFam" id="3.30.160.60:FF:002343">
    <property type="entry name" value="Zinc finger protein 33A"/>
    <property type="match status" value="1"/>
</dbReference>
<keyword evidence="4" id="KW-0677">Repeat</keyword>